<accession>A0A9W4TZR0</accession>
<comment type="caution">
    <text evidence="2">The sequence shown here is derived from an EMBL/GenBank/DDBJ whole genome shotgun (WGS) entry which is preliminary data.</text>
</comment>
<keyword evidence="3" id="KW-1185">Reference proteome</keyword>
<dbReference type="InterPro" id="IPR013761">
    <property type="entry name" value="SAM/pointed_sf"/>
</dbReference>
<evidence type="ECO:0000313" key="3">
    <source>
        <dbReference type="Proteomes" id="UP001152607"/>
    </source>
</evidence>
<dbReference type="SUPFAM" id="SSF47769">
    <property type="entry name" value="SAM/Pointed domain"/>
    <property type="match status" value="1"/>
</dbReference>
<dbReference type="CDD" id="cd12148">
    <property type="entry name" value="fungal_TF_MHR"/>
    <property type="match status" value="1"/>
</dbReference>
<proteinExistence type="predicted"/>
<evidence type="ECO:0000256" key="1">
    <source>
        <dbReference type="SAM" id="MobiDB-lite"/>
    </source>
</evidence>
<sequence length="626" mass="70568">MIVLDYKVTLLRYRLGLSERNLSSNGFSDWESILGITEDDMSQMQLRLGDRRKIQRMIRDYGSSCPPKCNETGSSWYTTKHKRPHDHQQQPRSHRSVRHPTADASLSEGSRQGRGLGEPTIVATERHRSPICDTTVGQRSPATYQIMRPQDESEPVRLGQDEVCHISVSLCINPNLLDTNTLPQEPVTLKNVKTFLQCTGALVYLWDPSDAMQQVRSLYHPVGGTVPANLVEVIAMATVGSYCDGTLEENASSDQFLQQFVSILSFPLSIGTLPRMRLFACLAICRLTSNIESARVLLLCALNIGREAFASPSFKAETPKVKLRHWWKVFQSVVFLESWLANNTHQNCRVNHEDLNLYEAPLSQSHNVTEICQEQIFQLGRLSTYASLFTMRNMEESSAMEGKHYLNVLTQWRESLPPLMQLSHICLDDPTVSDFQTKHMLLQFHILFLSLVIEPYRKCMRVLGKVRMGNIPIGTADLEALTSVEDYCVVSARQSARVASLVQFDNLVHAHSWTLLYACYVGCIILLHSAMQMLLQGNRDAVGLELAHASSHLGILSVCSYKNEVARRMYGRLQVIFNDAKDLLALPTNIDYMQVTTWDETIASPNEMVMKVAVECQEALTEPTLS</sequence>
<evidence type="ECO:0000313" key="2">
    <source>
        <dbReference type="EMBL" id="CAI6237711.1"/>
    </source>
</evidence>
<name>A0A9W4TZR0_9PLEO</name>
<dbReference type="AlphaFoldDB" id="A0A9W4TZR0"/>
<dbReference type="Proteomes" id="UP001152607">
    <property type="component" value="Unassembled WGS sequence"/>
</dbReference>
<dbReference type="OrthoDB" id="1919336at2759"/>
<feature type="region of interest" description="Disordered" evidence="1">
    <location>
        <begin position="63"/>
        <end position="116"/>
    </location>
</feature>
<protein>
    <recommendedName>
        <fullName evidence="4">Transcription factor domain-containing protein</fullName>
    </recommendedName>
</protein>
<evidence type="ECO:0008006" key="4">
    <source>
        <dbReference type="Google" id="ProtNLM"/>
    </source>
</evidence>
<gene>
    <name evidence="2" type="ORF">PDIGIT_LOCUS462</name>
</gene>
<organism evidence="2 3">
    <name type="scientific">Periconia digitata</name>
    <dbReference type="NCBI Taxonomy" id="1303443"/>
    <lineage>
        <taxon>Eukaryota</taxon>
        <taxon>Fungi</taxon>
        <taxon>Dikarya</taxon>
        <taxon>Ascomycota</taxon>
        <taxon>Pezizomycotina</taxon>
        <taxon>Dothideomycetes</taxon>
        <taxon>Pleosporomycetidae</taxon>
        <taxon>Pleosporales</taxon>
        <taxon>Massarineae</taxon>
        <taxon>Periconiaceae</taxon>
        <taxon>Periconia</taxon>
    </lineage>
</organism>
<reference evidence="2" key="1">
    <citation type="submission" date="2023-01" db="EMBL/GenBank/DDBJ databases">
        <authorList>
            <person name="Van Ghelder C."/>
            <person name="Rancurel C."/>
        </authorList>
    </citation>
    <scope>NUCLEOTIDE SEQUENCE</scope>
    <source>
        <strain evidence="2">CNCM I-4278</strain>
    </source>
</reference>
<dbReference type="EMBL" id="CAOQHR010000001">
    <property type="protein sequence ID" value="CAI6237711.1"/>
    <property type="molecule type" value="Genomic_DNA"/>
</dbReference>